<reference evidence="8" key="1">
    <citation type="submission" date="2013-08" db="EMBL/GenBank/DDBJ databases">
        <authorList>
            <person name="Mendez C."/>
            <person name="Richter M."/>
            <person name="Ferrer M."/>
            <person name="Sanchez J."/>
        </authorList>
    </citation>
    <scope>NUCLEOTIDE SEQUENCE</scope>
</reference>
<accession>T1AP04</accession>
<keyword evidence="3" id="KW-0808">Transferase</keyword>
<dbReference type="PANTHER" id="PTHR18895">
    <property type="entry name" value="HEMK METHYLTRANSFERASE"/>
    <property type="match status" value="1"/>
</dbReference>
<evidence type="ECO:0000256" key="1">
    <source>
        <dbReference type="ARBA" id="ARBA00012771"/>
    </source>
</evidence>
<keyword evidence="2 8" id="KW-0489">Methyltransferase</keyword>
<evidence type="ECO:0000256" key="5">
    <source>
        <dbReference type="ARBA" id="ARBA00048391"/>
    </source>
</evidence>
<dbReference type="Gene3D" id="1.10.8.10">
    <property type="entry name" value="DNA helicase RuvA subunit, C-terminal domain"/>
    <property type="match status" value="1"/>
</dbReference>
<dbReference type="AlphaFoldDB" id="T1AP04"/>
<keyword evidence="4" id="KW-0949">S-adenosyl-L-methionine</keyword>
<dbReference type="InterPro" id="IPR040758">
    <property type="entry name" value="PrmC_N"/>
</dbReference>
<feature type="domain" description="Methyltransferase small" evidence="6">
    <location>
        <begin position="94"/>
        <end position="169"/>
    </location>
</feature>
<evidence type="ECO:0000259" key="6">
    <source>
        <dbReference type="Pfam" id="PF05175"/>
    </source>
</evidence>
<sequence>QPRLEAELLLAHCLALSRLDLYLQFERPLQESELSRIRPLLRSRAEGRPLAYITGHREFFGLSFEVGEAVLIPRPETEFLVELGLRAAGGGSIRCADLGCGSGCVGIALAVGLAGAVCDLVDLDPGAVDVARRNALLNQVQDRVTVLGGSWAEPLRERGRYHLIVSNPP</sequence>
<dbReference type="InterPro" id="IPR007848">
    <property type="entry name" value="Small_mtfrase_dom"/>
</dbReference>
<evidence type="ECO:0000256" key="2">
    <source>
        <dbReference type="ARBA" id="ARBA00022603"/>
    </source>
</evidence>
<dbReference type="EMBL" id="AUZX01007766">
    <property type="protein sequence ID" value="EQD58213.1"/>
    <property type="molecule type" value="Genomic_DNA"/>
</dbReference>
<dbReference type="Gene3D" id="3.40.50.150">
    <property type="entry name" value="Vaccinia Virus protein VP39"/>
    <property type="match status" value="1"/>
</dbReference>
<dbReference type="PANTHER" id="PTHR18895:SF74">
    <property type="entry name" value="MTRF1L RELEASE FACTOR GLUTAMINE METHYLTRANSFERASE"/>
    <property type="match status" value="1"/>
</dbReference>
<dbReference type="EC" id="2.1.1.297" evidence="1"/>
<dbReference type="InterPro" id="IPR004556">
    <property type="entry name" value="HemK-like"/>
</dbReference>
<proteinExistence type="predicted"/>
<evidence type="ECO:0000313" key="8">
    <source>
        <dbReference type="EMBL" id="EQD58213.1"/>
    </source>
</evidence>
<dbReference type="InterPro" id="IPR029063">
    <property type="entry name" value="SAM-dependent_MTases_sf"/>
</dbReference>
<organism evidence="8">
    <name type="scientific">mine drainage metagenome</name>
    <dbReference type="NCBI Taxonomy" id="410659"/>
    <lineage>
        <taxon>unclassified sequences</taxon>
        <taxon>metagenomes</taxon>
        <taxon>ecological metagenomes</taxon>
    </lineage>
</organism>
<comment type="catalytic activity">
    <reaction evidence="5">
        <text>L-glutaminyl-[peptide chain release factor] + S-adenosyl-L-methionine = N(5)-methyl-L-glutaminyl-[peptide chain release factor] + S-adenosyl-L-homocysteine + H(+)</text>
        <dbReference type="Rhea" id="RHEA:42896"/>
        <dbReference type="Rhea" id="RHEA-COMP:10271"/>
        <dbReference type="Rhea" id="RHEA-COMP:10272"/>
        <dbReference type="ChEBI" id="CHEBI:15378"/>
        <dbReference type="ChEBI" id="CHEBI:30011"/>
        <dbReference type="ChEBI" id="CHEBI:57856"/>
        <dbReference type="ChEBI" id="CHEBI:59789"/>
        <dbReference type="ChEBI" id="CHEBI:61891"/>
        <dbReference type="EC" id="2.1.1.297"/>
    </reaction>
</comment>
<dbReference type="SUPFAM" id="SSF53335">
    <property type="entry name" value="S-adenosyl-L-methionine-dependent methyltransferases"/>
    <property type="match status" value="1"/>
</dbReference>
<dbReference type="InterPro" id="IPR050320">
    <property type="entry name" value="N5-glutamine_MTase"/>
</dbReference>
<name>T1AP04_9ZZZZ</name>
<protein>
    <recommendedName>
        <fullName evidence="1">peptide chain release factor N(5)-glutamine methyltransferase</fullName>
        <ecNumber evidence="1">2.1.1.297</ecNumber>
    </recommendedName>
</protein>
<dbReference type="Pfam" id="PF17827">
    <property type="entry name" value="PrmC_N"/>
    <property type="match status" value="1"/>
</dbReference>
<feature type="domain" description="Release factor glutamine methyltransferase N-terminal" evidence="7">
    <location>
        <begin position="1"/>
        <end position="55"/>
    </location>
</feature>
<evidence type="ECO:0000256" key="4">
    <source>
        <dbReference type="ARBA" id="ARBA00022691"/>
    </source>
</evidence>
<gene>
    <name evidence="8" type="ORF">B1A_10897</name>
</gene>
<dbReference type="GO" id="GO:0102559">
    <property type="term" value="F:peptide chain release factor N(5)-glutamine methyltransferase activity"/>
    <property type="evidence" value="ECO:0007669"/>
    <property type="project" value="UniProtKB-EC"/>
</dbReference>
<dbReference type="Pfam" id="PF05175">
    <property type="entry name" value="MTS"/>
    <property type="match status" value="1"/>
</dbReference>
<dbReference type="NCBIfam" id="TIGR00536">
    <property type="entry name" value="hemK_fam"/>
    <property type="match status" value="1"/>
</dbReference>
<feature type="non-terminal residue" evidence="8">
    <location>
        <position position="1"/>
    </location>
</feature>
<evidence type="ECO:0000256" key="3">
    <source>
        <dbReference type="ARBA" id="ARBA00022679"/>
    </source>
</evidence>
<comment type="caution">
    <text evidence="8">The sequence shown here is derived from an EMBL/GenBank/DDBJ whole genome shotgun (WGS) entry which is preliminary data.</text>
</comment>
<dbReference type="GO" id="GO:0032259">
    <property type="term" value="P:methylation"/>
    <property type="evidence" value="ECO:0007669"/>
    <property type="project" value="UniProtKB-KW"/>
</dbReference>
<dbReference type="CDD" id="cd02440">
    <property type="entry name" value="AdoMet_MTases"/>
    <property type="match status" value="1"/>
</dbReference>
<evidence type="ECO:0000259" key="7">
    <source>
        <dbReference type="Pfam" id="PF17827"/>
    </source>
</evidence>
<reference evidence="8" key="2">
    <citation type="journal article" date="2014" name="ISME J.">
        <title>Microbial stratification in low pH oxic and suboxic macroscopic growths along an acid mine drainage.</title>
        <authorList>
            <person name="Mendez-Garcia C."/>
            <person name="Mesa V."/>
            <person name="Sprenger R.R."/>
            <person name="Richter M."/>
            <person name="Diez M.S."/>
            <person name="Solano J."/>
            <person name="Bargiela R."/>
            <person name="Golyshina O.V."/>
            <person name="Manteca A."/>
            <person name="Ramos J.L."/>
            <person name="Gallego J.R."/>
            <person name="Llorente I."/>
            <person name="Martins Dos Santos V.A."/>
            <person name="Jensen O.N."/>
            <person name="Pelaez A.I."/>
            <person name="Sanchez J."/>
            <person name="Ferrer M."/>
        </authorList>
    </citation>
    <scope>NUCLEOTIDE SEQUENCE</scope>
</reference>